<dbReference type="EMBL" id="RYFI01000008">
    <property type="protein sequence ID" value="RXF73558.1"/>
    <property type="molecule type" value="Genomic_DNA"/>
</dbReference>
<keyword evidence="1" id="KW-1133">Transmembrane helix</keyword>
<comment type="caution">
    <text evidence="2">The sequence shown here is derived from an EMBL/GenBank/DDBJ whole genome shotgun (WGS) entry which is preliminary data.</text>
</comment>
<dbReference type="AlphaFoldDB" id="A0A4Q0MJ43"/>
<dbReference type="Proteomes" id="UP000289708">
    <property type="component" value="Unassembled WGS sequence"/>
</dbReference>
<feature type="transmembrane region" description="Helical" evidence="1">
    <location>
        <begin position="54"/>
        <end position="76"/>
    </location>
</feature>
<reference evidence="2 3" key="1">
    <citation type="submission" date="2018-12" db="EMBL/GenBank/DDBJ databases">
        <title>bacterium Hansschlegelia zhihuaiae S113.</title>
        <authorList>
            <person name="He J."/>
        </authorList>
    </citation>
    <scope>NUCLEOTIDE SEQUENCE [LARGE SCALE GENOMIC DNA]</scope>
    <source>
        <strain evidence="2 3">S 113</strain>
    </source>
</reference>
<evidence type="ECO:0000313" key="3">
    <source>
        <dbReference type="Proteomes" id="UP000289708"/>
    </source>
</evidence>
<accession>A0A4Q0MJ43</accession>
<organism evidence="2 3">
    <name type="scientific">Hansschlegelia zhihuaiae</name>
    <dbReference type="NCBI Taxonomy" id="405005"/>
    <lineage>
        <taxon>Bacteria</taxon>
        <taxon>Pseudomonadati</taxon>
        <taxon>Pseudomonadota</taxon>
        <taxon>Alphaproteobacteria</taxon>
        <taxon>Hyphomicrobiales</taxon>
        <taxon>Methylopilaceae</taxon>
        <taxon>Hansschlegelia</taxon>
    </lineage>
</organism>
<keyword evidence="1" id="KW-0812">Transmembrane</keyword>
<evidence type="ECO:0000256" key="1">
    <source>
        <dbReference type="SAM" id="Phobius"/>
    </source>
</evidence>
<proteinExistence type="predicted"/>
<evidence type="ECO:0000313" key="2">
    <source>
        <dbReference type="EMBL" id="RXF73558.1"/>
    </source>
</evidence>
<gene>
    <name evidence="2" type="ORF">EK403_10230</name>
</gene>
<sequence length="82" mass="8670">MTVSEFETLRSEIAAMRADVAGLRIDMDGRFTEMDGRLIKVEAKLDEKPGAATVYQVAFGAPIALVGFSAALVALAKALGLI</sequence>
<dbReference type="RefSeq" id="WP_128777388.1">
    <property type="nucleotide sequence ID" value="NZ_RYFI01000008.1"/>
</dbReference>
<keyword evidence="3" id="KW-1185">Reference proteome</keyword>
<protein>
    <submittedName>
        <fullName evidence="2">Uncharacterized protein</fullName>
    </submittedName>
</protein>
<keyword evidence="1" id="KW-0472">Membrane</keyword>
<name>A0A4Q0MJ43_9HYPH</name>